<feature type="compositionally biased region" description="Acidic residues" evidence="1">
    <location>
        <begin position="45"/>
        <end position="68"/>
    </location>
</feature>
<protein>
    <submittedName>
        <fullName evidence="3">Uncharacterized protein</fullName>
    </submittedName>
</protein>
<dbReference type="Proteomes" id="UP000823982">
    <property type="component" value="Unassembled WGS sequence"/>
</dbReference>
<dbReference type="EMBL" id="DVIR01000032">
    <property type="protein sequence ID" value="HIS24431.1"/>
    <property type="molecule type" value="Genomic_DNA"/>
</dbReference>
<evidence type="ECO:0000256" key="2">
    <source>
        <dbReference type="SAM" id="SignalP"/>
    </source>
</evidence>
<dbReference type="AlphaFoldDB" id="A0A9D1ENG7"/>
<organism evidence="3 4">
    <name type="scientific">Candidatus Faeciplasma gallinarum</name>
    <dbReference type="NCBI Taxonomy" id="2840799"/>
    <lineage>
        <taxon>Bacteria</taxon>
        <taxon>Bacillati</taxon>
        <taxon>Bacillota</taxon>
        <taxon>Clostridia</taxon>
        <taxon>Eubacteriales</taxon>
        <taxon>Oscillospiraceae</taxon>
        <taxon>Oscillospiraceae incertae sedis</taxon>
        <taxon>Candidatus Faeciplasma</taxon>
    </lineage>
</organism>
<dbReference type="InterPro" id="IPR017853">
    <property type="entry name" value="GH"/>
</dbReference>
<comment type="caution">
    <text evidence="3">The sequence shown here is derived from an EMBL/GenBank/DDBJ whole genome shotgun (WGS) entry which is preliminary data.</text>
</comment>
<feature type="signal peptide" evidence="2">
    <location>
        <begin position="1"/>
        <end position="24"/>
    </location>
</feature>
<proteinExistence type="predicted"/>
<reference evidence="3" key="1">
    <citation type="submission" date="2020-10" db="EMBL/GenBank/DDBJ databases">
        <authorList>
            <person name="Gilroy R."/>
        </authorList>
    </citation>
    <scope>NUCLEOTIDE SEQUENCE</scope>
    <source>
        <strain evidence="3">CHK157-1446</strain>
    </source>
</reference>
<feature type="region of interest" description="Disordered" evidence="1">
    <location>
        <begin position="24"/>
        <end position="69"/>
    </location>
</feature>
<sequence>MRLFKRFAAICLAVLIGAASFTSCGTGESDPSDADDVTVLTDSNTSDDGDDSSEPEETTADTVADETSSENSLKIIADMIHDNPGRSDYVSAYTSPDIFIERGLNAKVFDLADAAQYGLLWPNYTVEGTDESIFNETETEWILNKREELINKYTEFKEAGLKVYFMMDMMVLPVNMSKTGLDYKTGGKIDIRKGDTKKMISDMFDEMFEVFVDEDGNSLIDGIFVRTGETYTGAKYMLPYHEGNNPLSVYTDAISDWNEANTACHTDFINILREELCVKHDKELIYRTWSFGAFHNDKNTYLSVSDNIEPHENLYFCIKYVAGDFHRNIAFNQCLNAGKHQQIVEVQSAREYEGKGAYPNYIGDGVINGFKEYEWMMQDDQNKSLSDIINTEDSLVVGVWTWSRGGGWDGPYINGTGEELDPSNALVGDYGKPGLGHEWGDELWADVNSYVIQKWAQDTTRSDKDIVLEYAREELGMDDEDANKFYELCLLSSDAVLLGRGTNTPGGSLNQFFTRDDVLDNTQGAVDDLINKMAAGTDVGNAMLEERKQSVDLWEQIIEIAESFDDSVEKKDYMILTAKYGYYLYSLYETVFETGVYVKQVESGNTENEDKIVEAYKQVRSALGGLGDPL</sequence>
<evidence type="ECO:0000256" key="1">
    <source>
        <dbReference type="SAM" id="MobiDB-lite"/>
    </source>
</evidence>
<evidence type="ECO:0000313" key="3">
    <source>
        <dbReference type="EMBL" id="HIS24431.1"/>
    </source>
</evidence>
<accession>A0A9D1ENG7</accession>
<feature type="chain" id="PRO_5038473604" evidence="2">
    <location>
        <begin position="25"/>
        <end position="630"/>
    </location>
</feature>
<dbReference type="PROSITE" id="PS51257">
    <property type="entry name" value="PROKAR_LIPOPROTEIN"/>
    <property type="match status" value="1"/>
</dbReference>
<name>A0A9D1ENG7_9FIRM</name>
<dbReference type="SUPFAM" id="SSF51445">
    <property type="entry name" value="(Trans)glycosidases"/>
    <property type="match status" value="1"/>
</dbReference>
<gene>
    <name evidence="3" type="ORF">IAD01_03410</name>
</gene>
<reference evidence="3" key="2">
    <citation type="journal article" date="2021" name="PeerJ">
        <title>Extensive microbial diversity within the chicken gut microbiome revealed by metagenomics and culture.</title>
        <authorList>
            <person name="Gilroy R."/>
            <person name="Ravi A."/>
            <person name="Getino M."/>
            <person name="Pursley I."/>
            <person name="Horton D.L."/>
            <person name="Alikhan N.F."/>
            <person name="Baker D."/>
            <person name="Gharbi K."/>
            <person name="Hall N."/>
            <person name="Watson M."/>
            <person name="Adriaenssens E.M."/>
            <person name="Foster-Nyarko E."/>
            <person name="Jarju S."/>
            <person name="Secka A."/>
            <person name="Antonio M."/>
            <person name="Oren A."/>
            <person name="Chaudhuri R.R."/>
            <person name="La Ragione R."/>
            <person name="Hildebrand F."/>
            <person name="Pallen M.J."/>
        </authorList>
    </citation>
    <scope>NUCLEOTIDE SEQUENCE</scope>
    <source>
        <strain evidence="3">CHK157-1446</strain>
    </source>
</reference>
<keyword evidence="2" id="KW-0732">Signal</keyword>
<evidence type="ECO:0000313" key="4">
    <source>
        <dbReference type="Proteomes" id="UP000823982"/>
    </source>
</evidence>